<name>A0A543IQ18_9ACTN</name>
<dbReference type="InterPro" id="IPR004474">
    <property type="entry name" value="LytR_CpsA_psr"/>
</dbReference>
<evidence type="ECO:0000313" key="5">
    <source>
        <dbReference type="EMBL" id="TQM72650.1"/>
    </source>
</evidence>
<dbReference type="EMBL" id="VFPQ01000002">
    <property type="protein sequence ID" value="TQM72650.1"/>
    <property type="molecule type" value="Genomic_DNA"/>
</dbReference>
<dbReference type="RefSeq" id="WP_142262184.1">
    <property type="nucleotide sequence ID" value="NZ_BMPV01000002.1"/>
</dbReference>
<comment type="caution">
    <text evidence="5">The sequence shown here is derived from an EMBL/GenBank/DDBJ whole genome shotgun (WGS) entry which is preliminary data.</text>
</comment>
<evidence type="ECO:0000313" key="6">
    <source>
        <dbReference type="Proteomes" id="UP000319213"/>
    </source>
</evidence>
<evidence type="ECO:0000259" key="4">
    <source>
        <dbReference type="Pfam" id="PF03816"/>
    </source>
</evidence>
<feature type="transmembrane region" description="Helical" evidence="3">
    <location>
        <begin position="42"/>
        <end position="62"/>
    </location>
</feature>
<keyword evidence="3" id="KW-0812">Transmembrane</keyword>
<evidence type="ECO:0000256" key="1">
    <source>
        <dbReference type="ARBA" id="ARBA00006068"/>
    </source>
</evidence>
<gene>
    <name evidence="5" type="ORF">FHX40_4803</name>
</gene>
<dbReference type="PANTHER" id="PTHR33392:SF6">
    <property type="entry name" value="POLYISOPRENYL-TEICHOIC ACID--PEPTIDOGLYCAN TEICHOIC ACID TRANSFERASE TAGU"/>
    <property type="match status" value="1"/>
</dbReference>
<keyword evidence="3" id="KW-1133">Transmembrane helix</keyword>
<dbReference type="PANTHER" id="PTHR33392">
    <property type="entry name" value="POLYISOPRENYL-TEICHOIC ACID--PEPTIDOGLYCAN TEICHOIC ACID TRANSFERASE TAGU"/>
    <property type="match status" value="1"/>
</dbReference>
<dbReference type="OrthoDB" id="3573673at2"/>
<dbReference type="NCBIfam" id="TIGR00350">
    <property type="entry name" value="lytR_cpsA_psr"/>
    <property type="match status" value="1"/>
</dbReference>
<feature type="transmembrane region" description="Helical" evidence="3">
    <location>
        <begin position="112"/>
        <end position="130"/>
    </location>
</feature>
<reference evidence="5 6" key="1">
    <citation type="submission" date="2019-06" db="EMBL/GenBank/DDBJ databases">
        <title>Sequencing the genomes of 1000 actinobacteria strains.</title>
        <authorList>
            <person name="Klenk H.-P."/>
        </authorList>
    </citation>
    <scope>NUCLEOTIDE SEQUENCE [LARGE SCALE GENOMIC DNA]</scope>
    <source>
        <strain evidence="5 6">DSM 43186</strain>
    </source>
</reference>
<evidence type="ECO:0000256" key="3">
    <source>
        <dbReference type="SAM" id="Phobius"/>
    </source>
</evidence>
<protein>
    <submittedName>
        <fullName evidence="5">LytR family transcriptional attenuator</fullName>
    </submittedName>
</protein>
<keyword evidence="3" id="KW-0472">Membrane</keyword>
<sequence length="459" mass="49174">MAVRAPVDHEVRSLPSAVALTVASALLWGVAHLVAGRTRAGVALLALQAGLIAIALVALTALRLRLLPLAVQPGWLTGLIVAILGIGAVWVAVVVCSYRVVRPAEAAGPGRVLAGAVVAALCAAICVPFVHTARLAYVSRDVLITLFAPETEGDDPWRGRSRVSILLIGADAAKNRPGARTDSMTVATIDVRTGRTVLFGLPRNLERAPMPGPARRHFPFGFTGDGSLRNPGLLNEVHQWAEDHPEIMPGVPDGRRGPTLLKQTAELILGIPVDHYVMVDMRGFAELIDAIGGVTVTIKSDIPYGRQGRVLQAGTRRLSGTEALWFGRSRSDSDDYVRMTRQKCLLYAVARQADPAAVIRGFERIAEAAKRHVSTDIPRDMLPALADLASRMDAAELRTLQFVPPLIDPSAPDWSLIRRKVAEALETERSRPRRSASPAATPRPAPGPDRPANLAAICD</sequence>
<feature type="domain" description="Cell envelope-related transcriptional attenuator" evidence="4">
    <location>
        <begin position="180"/>
        <end position="353"/>
    </location>
</feature>
<feature type="region of interest" description="Disordered" evidence="2">
    <location>
        <begin position="425"/>
        <end position="459"/>
    </location>
</feature>
<dbReference type="InterPro" id="IPR050922">
    <property type="entry name" value="LytR/CpsA/Psr_CW_biosynth"/>
</dbReference>
<proteinExistence type="inferred from homology"/>
<feature type="transmembrane region" description="Helical" evidence="3">
    <location>
        <begin position="14"/>
        <end position="35"/>
    </location>
</feature>
<dbReference type="Gene3D" id="3.40.630.190">
    <property type="entry name" value="LCP protein"/>
    <property type="match status" value="1"/>
</dbReference>
<evidence type="ECO:0000256" key="2">
    <source>
        <dbReference type="SAM" id="MobiDB-lite"/>
    </source>
</evidence>
<accession>A0A543IQ18</accession>
<comment type="similarity">
    <text evidence="1">Belongs to the LytR/CpsA/Psr (LCP) family.</text>
</comment>
<dbReference type="Proteomes" id="UP000319213">
    <property type="component" value="Unassembled WGS sequence"/>
</dbReference>
<dbReference type="Pfam" id="PF03816">
    <property type="entry name" value="LytR_cpsA_psr"/>
    <property type="match status" value="1"/>
</dbReference>
<dbReference type="AlphaFoldDB" id="A0A543IQ18"/>
<keyword evidence="6" id="KW-1185">Reference proteome</keyword>
<feature type="transmembrane region" description="Helical" evidence="3">
    <location>
        <begin position="74"/>
        <end position="100"/>
    </location>
</feature>
<organism evidence="5 6">
    <name type="scientific">Thermopolyspora flexuosa</name>
    <dbReference type="NCBI Taxonomy" id="103836"/>
    <lineage>
        <taxon>Bacteria</taxon>
        <taxon>Bacillati</taxon>
        <taxon>Actinomycetota</taxon>
        <taxon>Actinomycetes</taxon>
        <taxon>Streptosporangiales</taxon>
        <taxon>Streptosporangiaceae</taxon>
        <taxon>Thermopolyspora</taxon>
    </lineage>
</organism>